<dbReference type="Proteomes" id="UP000612585">
    <property type="component" value="Unassembled WGS sequence"/>
</dbReference>
<evidence type="ECO:0000313" key="1">
    <source>
        <dbReference type="EMBL" id="GIJ64392.1"/>
    </source>
</evidence>
<protein>
    <submittedName>
        <fullName evidence="1">Uncharacterized protein</fullName>
    </submittedName>
</protein>
<reference evidence="1" key="1">
    <citation type="submission" date="2021-01" db="EMBL/GenBank/DDBJ databases">
        <title>Whole genome shotgun sequence of Virgisporangium aurantiacum NBRC 16421.</title>
        <authorList>
            <person name="Komaki H."/>
            <person name="Tamura T."/>
        </authorList>
    </citation>
    <scope>NUCLEOTIDE SEQUENCE</scope>
    <source>
        <strain evidence="1">NBRC 16421</strain>
    </source>
</reference>
<name>A0A8J4EA48_9ACTN</name>
<gene>
    <name evidence="1" type="ORF">Vau01_119080</name>
</gene>
<accession>A0A8J4EA48</accession>
<dbReference type="AlphaFoldDB" id="A0A8J4EA48"/>
<comment type="caution">
    <text evidence="1">The sequence shown here is derived from an EMBL/GenBank/DDBJ whole genome shotgun (WGS) entry which is preliminary data.</text>
</comment>
<dbReference type="EMBL" id="BOPG01000115">
    <property type="protein sequence ID" value="GIJ64392.1"/>
    <property type="molecule type" value="Genomic_DNA"/>
</dbReference>
<sequence>MKVTMLREELERLEQQGRGDCRLYVFPTRQLQDVSHRPGHGTIVGFDDGDFPIEAVDESFTQPEDAEIIFLEFGMSDQETG</sequence>
<proteinExistence type="predicted"/>
<dbReference type="RefSeq" id="WP_204012864.1">
    <property type="nucleotide sequence ID" value="NZ_BOPG01000115.1"/>
</dbReference>
<evidence type="ECO:0000313" key="2">
    <source>
        <dbReference type="Proteomes" id="UP000612585"/>
    </source>
</evidence>
<keyword evidence="2" id="KW-1185">Reference proteome</keyword>
<organism evidence="1 2">
    <name type="scientific">Virgisporangium aurantiacum</name>
    <dbReference type="NCBI Taxonomy" id="175570"/>
    <lineage>
        <taxon>Bacteria</taxon>
        <taxon>Bacillati</taxon>
        <taxon>Actinomycetota</taxon>
        <taxon>Actinomycetes</taxon>
        <taxon>Micromonosporales</taxon>
        <taxon>Micromonosporaceae</taxon>
        <taxon>Virgisporangium</taxon>
    </lineage>
</organism>